<dbReference type="AlphaFoldDB" id="A0A1R2AKF5"/>
<evidence type="ECO:0000313" key="2">
    <source>
        <dbReference type="Proteomes" id="UP000187209"/>
    </source>
</evidence>
<name>A0A1R2AKF5_9CILI</name>
<keyword evidence="2" id="KW-1185">Reference proteome</keyword>
<reference evidence="1 2" key="1">
    <citation type="submission" date="2016-11" db="EMBL/GenBank/DDBJ databases">
        <title>The macronuclear genome of Stentor coeruleus: a giant cell with tiny introns.</title>
        <authorList>
            <person name="Slabodnick M."/>
            <person name="Ruby J.G."/>
            <person name="Reiff S.B."/>
            <person name="Swart E.C."/>
            <person name="Gosai S."/>
            <person name="Prabakaran S."/>
            <person name="Witkowska E."/>
            <person name="Larue G.E."/>
            <person name="Fisher S."/>
            <person name="Freeman R.M."/>
            <person name="Gunawardena J."/>
            <person name="Chu W."/>
            <person name="Stover N.A."/>
            <person name="Gregory B.D."/>
            <person name="Nowacki M."/>
            <person name="Derisi J."/>
            <person name="Roy S.W."/>
            <person name="Marshall W.F."/>
            <person name="Sood P."/>
        </authorList>
    </citation>
    <scope>NUCLEOTIDE SEQUENCE [LARGE SCALE GENOMIC DNA]</scope>
    <source>
        <strain evidence="1">WM001</strain>
    </source>
</reference>
<proteinExistence type="predicted"/>
<gene>
    <name evidence="1" type="ORF">SteCoe_39865</name>
</gene>
<comment type="caution">
    <text evidence="1">The sequence shown here is derived from an EMBL/GenBank/DDBJ whole genome shotgun (WGS) entry which is preliminary data.</text>
</comment>
<organism evidence="1 2">
    <name type="scientific">Stentor coeruleus</name>
    <dbReference type="NCBI Taxonomy" id="5963"/>
    <lineage>
        <taxon>Eukaryota</taxon>
        <taxon>Sar</taxon>
        <taxon>Alveolata</taxon>
        <taxon>Ciliophora</taxon>
        <taxon>Postciliodesmatophora</taxon>
        <taxon>Heterotrichea</taxon>
        <taxon>Heterotrichida</taxon>
        <taxon>Stentoridae</taxon>
        <taxon>Stentor</taxon>
    </lineage>
</organism>
<protein>
    <submittedName>
        <fullName evidence="1">Uncharacterized protein</fullName>
    </submittedName>
</protein>
<sequence>MQIISSTIQELLNLKDATDKFFRSQREEIKLKIENLIKQNTEIVVPELIETKSFLYEEFIVYNNSLIDQIDSYYKKVIDFSTNFSKFYKPYHEFNEDQMLDFKGNANMDNNLYFFRTGTKNLVKFDVTLLSLTEIQANINENQGSLGAACQLPGNKFFHYGGFDPYNTTGYIIDLIDYSLLSVPPLRVVNHASATYFEKEVYIFRRI</sequence>
<accession>A0A1R2AKF5</accession>
<dbReference type="Proteomes" id="UP000187209">
    <property type="component" value="Unassembled WGS sequence"/>
</dbReference>
<dbReference type="EMBL" id="MPUH01002568">
    <property type="protein sequence ID" value="OMJ65007.1"/>
    <property type="molecule type" value="Genomic_DNA"/>
</dbReference>
<evidence type="ECO:0000313" key="1">
    <source>
        <dbReference type="EMBL" id="OMJ65007.1"/>
    </source>
</evidence>
<dbReference type="OrthoDB" id="326752at2759"/>